<dbReference type="RefSeq" id="WP_006181549.1">
    <property type="nucleotide sequence ID" value="NZ_CP101873.1"/>
</dbReference>
<dbReference type="InterPro" id="IPR014729">
    <property type="entry name" value="Rossmann-like_a/b/a_fold"/>
</dbReference>
<protein>
    <submittedName>
        <fullName evidence="3">Universal stress protein</fullName>
    </submittedName>
</protein>
<dbReference type="PANTHER" id="PTHR46268">
    <property type="entry name" value="STRESS RESPONSE PROTEIN NHAX"/>
    <property type="match status" value="1"/>
</dbReference>
<evidence type="ECO:0000259" key="2">
    <source>
        <dbReference type="Pfam" id="PF00582"/>
    </source>
</evidence>
<keyword evidence="4" id="KW-1185">Reference proteome</keyword>
<accession>A0AAF0P6T9</accession>
<dbReference type="CDD" id="cd00293">
    <property type="entry name" value="USP-like"/>
    <property type="match status" value="1"/>
</dbReference>
<sequence length="147" mass="14976">MFDTIVLPTDGSDHAEVAAETGIELATAHDAAVHVVSVADTGLLGGLRLPGEAASAEDAMRGRAQESVDAVVEAAEAAGLEPTGAVLDGPPAEAILEYARDVDADLIVMGTRGRGGVHRMAMGSVTDHVVRFGDVPVFVANSESSVE</sequence>
<dbReference type="EMBL" id="CP101873">
    <property type="protein sequence ID" value="WMT06368.1"/>
    <property type="molecule type" value="Genomic_DNA"/>
</dbReference>
<dbReference type="AlphaFoldDB" id="A0AAF0P6T9"/>
<dbReference type="PRINTS" id="PR01438">
    <property type="entry name" value="UNVRSLSTRESS"/>
</dbReference>
<proteinExistence type="inferred from homology"/>
<name>A0AAF0P6T9_9EURY</name>
<dbReference type="Proteomes" id="UP001224926">
    <property type="component" value="Chromosome"/>
</dbReference>
<dbReference type="Gene3D" id="3.40.50.620">
    <property type="entry name" value="HUPs"/>
    <property type="match status" value="1"/>
</dbReference>
<evidence type="ECO:0000313" key="3">
    <source>
        <dbReference type="EMBL" id="WMT06368.1"/>
    </source>
</evidence>
<dbReference type="InterPro" id="IPR006016">
    <property type="entry name" value="UspA"/>
</dbReference>
<feature type="domain" description="UspA" evidence="2">
    <location>
        <begin position="1"/>
        <end position="139"/>
    </location>
</feature>
<evidence type="ECO:0000313" key="4">
    <source>
        <dbReference type="Proteomes" id="UP001224926"/>
    </source>
</evidence>
<reference evidence="3 4" key="1">
    <citation type="submission" date="2022-07" db="EMBL/GenBank/DDBJ databases">
        <title>Two temperate virus in Haloterrigena jeotgali A29.</title>
        <authorList>
            <person name="Deng X."/>
        </authorList>
    </citation>
    <scope>NUCLEOTIDE SEQUENCE [LARGE SCALE GENOMIC DNA]</scope>
    <source>
        <strain evidence="3 4">A29</strain>
    </source>
</reference>
<dbReference type="SUPFAM" id="SSF52402">
    <property type="entry name" value="Adenine nucleotide alpha hydrolases-like"/>
    <property type="match status" value="1"/>
</dbReference>
<dbReference type="InterPro" id="IPR006015">
    <property type="entry name" value="Universal_stress_UspA"/>
</dbReference>
<dbReference type="GeneID" id="14335108"/>
<gene>
    <name evidence="3" type="ORF">NP511_13335</name>
</gene>
<dbReference type="Pfam" id="PF00582">
    <property type="entry name" value="Usp"/>
    <property type="match status" value="1"/>
</dbReference>
<organism evidence="3 4">
    <name type="scientific">Natrinema thermotolerans</name>
    <dbReference type="NCBI Taxonomy" id="121872"/>
    <lineage>
        <taxon>Archaea</taxon>
        <taxon>Methanobacteriati</taxon>
        <taxon>Methanobacteriota</taxon>
        <taxon>Stenosarchaea group</taxon>
        <taxon>Halobacteria</taxon>
        <taxon>Halobacteriales</taxon>
        <taxon>Natrialbaceae</taxon>
        <taxon>Natrinema</taxon>
    </lineage>
</organism>
<dbReference type="PANTHER" id="PTHR46268:SF6">
    <property type="entry name" value="UNIVERSAL STRESS PROTEIN UP12"/>
    <property type="match status" value="1"/>
</dbReference>
<comment type="similarity">
    <text evidence="1">Belongs to the universal stress protein A family.</text>
</comment>
<dbReference type="GeneID" id="84214942"/>
<evidence type="ECO:0000256" key="1">
    <source>
        <dbReference type="ARBA" id="ARBA00008791"/>
    </source>
</evidence>